<keyword evidence="2" id="KW-1185">Reference proteome</keyword>
<reference evidence="1 2" key="1">
    <citation type="journal article" date="2018" name="Mol. Biol. Evol.">
        <title>Broad Genomic Sampling Reveals a Smut Pathogenic Ancestry of the Fungal Clade Ustilaginomycotina.</title>
        <authorList>
            <person name="Kijpornyongpan T."/>
            <person name="Mondo S.J."/>
            <person name="Barry K."/>
            <person name="Sandor L."/>
            <person name="Lee J."/>
            <person name="Lipzen A."/>
            <person name="Pangilinan J."/>
            <person name="LaButti K."/>
            <person name="Hainaut M."/>
            <person name="Henrissat B."/>
            <person name="Grigoriev I.V."/>
            <person name="Spatafora J.W."/>
            <person name="Aime M.C."/>
        </authorList>
    </citation>
    <scope>NUCLEOTIDE SEQUENCE [LARGE SCALE GENOMIC DNA]</scope>
    <source>
        <strain evidence="1 2">SA 807</strain>
    </source>
</reference>
<dbReference type="Proteomes" id="UP000245626">
    <property type="component" value="Unassembled WGS sequence"/>
</dbReference>
<organism evidence="1 2">
    <name type="scientific">Violaceomyces palustris</name>
    <dbReference type="NCBI Taxonomy" id="1673888"/>
    <lineage>
        <taxon>Eukaryota</taxon>
        <taxon>Fungi</taxon>
        <taxon>Dikarya</taxon>
        <taxon>Basidiomycota</taxon>
        <taxon>Ustilaginomycotina</taxon>
        <taxon>Ustilaginomycetes</taxon>
        <taxon>Violaceomycetales</taxon>
        <taxon>Violaceomycetaceae</taxon>
        <taxon>Violaceomyces</taxon>
    </lineage>
</organism>
<evidence type="ECO:0000313" key="1">
    <source>
        <dbReference type="EMBL" id="PWN54094.1"/>
    </source>
</evidence>
<evidence type="ECO:0000313" key="2">
    <source>
        <dbReference type="Proteomes" id="UP000245626"/>
    </source>
</evidence>
<gene>
    <name evidence="1" type="ORF">IE53DRAFT_365765</name>
</gene>
<dbReference type="EMBL" id="KZ819696">
    <property type="protein sequence ID" value="PWN54094.1"/>
    <property type="molecule type" value="Genomic_DNA"/>
</dbReference>
<sequence>MGAGSWSAARDEGEEDGQDYCVRGHAKAQAQQAAQKKADAQKGGKSQLGEARSAGLKITCPVCKAPSPTYKVLGQHFENKHPKAQIPPESTFQ</sequence>
<accession>A0ACD0P7S6</accession>
<proteinExistence type="predicted"/>
<protein>
    <submittedName>
        <fullName evidence="1">Uncharacterized protein</fullName>
    </submittedName>
</protein>
<name>A0ACD0P7S6_9BASI</name>